<name>A0ABR1RV48_9PEZI</name>
<feature type="region of interest" description="Disordered" evidence="1">
    <location>
        <begin position="520"/>
        <end position="542"/>
    </location>
</feature>
<feature type="region of interest" description="Disordered" evidence="1">
    <location>
        <begin position="239"/>
        <end position="275"/>
    </location>
</feature>
<evidence type="ECO:0000313" key="3">
    <source>
        <dbReference type="EMBL" id="KAK8018839.1"/>
    </source>
</evidence>
<sequence>MAIVATKAQACITSFDQCLHQAALVHVRERSLVEDQLARFSIWTGTMRVLEPGRQSLDHRLRMAPEVQDTCATLLEVIFRRLQTCTSFALDFYFFENMLSLFPAYLTSTQGKSSLVGLQPQHIDDDTNDDAFQQAICGIAEHISLLNKLSNTIRRTIRELHIAEAANAGAFRICDDEGNGAEGFLKEIFTRYIRDNFPATSEVIQERLGGSMILRRKLMLYRRSRYGTRPIRVQNVPSLAKTRSPSPKPAADTQDTFTSHRNEATQWQDTVTNRNNEELSWQDSISVTGSATTLAPENFRKPSAPSMVSSTKTIALSSDESLACPPAPIGSIKQMQKQIIMMRGKNTCSGEEIDGMSGQYWEHAINAVAEVMCPYCFYVIPASDVADRERWNSHVVKDLDVYICLFEECDSATDMYHHSSQWLEHMRQHIVRWRCVARSHEEFLGNTREEHVEHMKSEHQATLTEAQLDLLAEKAARPIGPLFKSCPLCGILQGSSDAMEAHVAGHLRLLALESLPTYEDGGSKPLEEDGSITGNLGPNNRSTIQSSMAIQLSAEDPALGGTSSAGKRSFARNLFRDQGRVGEQHKRPAEGTTDIQPIEDDARNDNEEDGWDEDDNNDEGEEDKDSYDEDGDMTSAIENSRRAYYGYDQAAGSSRTAAPAYSTNITSEDVDSTRTYGAPDIFEGNEENFLGIDPSNFSVVPSSYYEPGSNLRPILTYERRGCTKPGVQPGVHGIIYSQGRRPELKPGEKDLGYKPVSCTMNPHEILVKESRVNYAKLVTIDHNADVQFIGSITESDFSIVRHAVDDCWRKKNRHSTRHSKSKSKSKSDSSKQLNAESIKLKPSEHEPANVASSRKASRRPH</sequence>
<feature type="compositionally biased region" description="Polar residues" evidence="1">
    <location>
        <begin position="264"/>
        <end position="275"/>
    </location>
</feature>
<feature type="domain" description="DUF6590" evidence="2">
    <location>
        <begin position="713"/>
        <end position="800"/>
    </location>
</feature>
<dbReference type="PANTHER" id="PTHR35391">
    <property type="entry name" value="C2H2-TYPE DOMAIN-CONTAINING PROTEIN-RELATED"/>
    <property type="match status" value="1"/>
</dbReference>
<organism evidence="3 4">
    <name type="scientific">Apiospora marii</name>
    <dbReference type="NCBI Taxonomy" id="335849"/>
    <lineage>
        <taxon>Eukaryota</taxon>
        <taxon>Fungi</taxon>
        <taxon>Dikarya</taxon>
        <taxon>Ascomycota</taxon>
        <taxon>Pezizomycotina</taxon>
        <taxon>Sordariomycetes</taxon>
        <taxon>Xylariomycetidae</taxon>
        <taxon>Amphisphaeriales</taxon>
        <taxon>Apiosporaceae</taxon>
        <taxon>Apiospora</taxon>
    </lineage>
</organism>
<dbReference type="PANTHER" id="PTHR35391:SF7">
    <property type="entry name" value="C2H2-TYPE DOMAIN-CONTAINING PROTEIN"/>
    <property type="match status" value="1"/>
</dbReference>
<accession>A0ABR1RV48</accession>
<evidence type="ECO:0000259" key="2">
    <source>
        <dbReference type="Pfam" id="PF20233"/>
    </source>
</evidence>
<feature type="compositionally biased region" description="Acidic residues" evidence="1">
    <location>
        <begin position="606"/>
        <end position="632"/>
    </location>
</feature>
<dbReference type="InterPro" id="IPR046497">
    <property type="entry name" value="DUF6590"/>
</dbReference>
<reference evidence="3 4" key="1">
    <citation type="submission" date="2023-01" db="EMBL/GenBank/DDBJ databases">
        <title>Analysis of 21 Apiospora genomes using comparative genomics revels a genus with tremendous synthesis potential of carbohydrate active enzymes and secondary metabolites.</title>
        <authorList>
            <person name="Sorensen T."/>
        </authorList>
    </citation>
    <scope>NUCLEOTIDE SEQUENCE [LARGE SCALE GENOMIC DNA]</scope>
    <source>
        <strain evidence="3 4">CBS 20057</strain>
    </source>
</reference>
<feature type="compositionally biased region" description="Basic and acidic residues" evidence="1">
    <location>
        <begin position="576"/>
        <end position="589"/>
    </location>
</feature>
<keyword evidence="4" id="KW-1185">Reference proteome</keyword>
<protein>
    <recommendedName>
        <fullName evidence="2">DUF6590 domain-containing protein</fullName>
    </recommendedName>
</protein>
<feature type="compositionally biased region" description="Polar residues" evidence="1">
    <location>
        <begin position="532"/>
        <end position="542"/>
    </location>
</feature>
<dbReference type="EMBL" id="JAQQWI010000010">
    <property type="protein sequence ID" value="KAK8018839.1"/>
    <property type="molecule type" value="Genomic_DNA"/>
</dbReference>
<proteinExistence type="predicted"/>
<feature type="region of interest" description="Disordered" evidence="1">
    <location>
        <begin position="576"/>
        <end position="633"/>
    </location>
</feature>
<feature type="region of interest" description="Disordered" evidence="1">
    <location>
        <begin position="652"/>
        <end position="672"/>
    </location>
</feature>
<dbReference type="Pfam" id="PF20233">
    <property type="entry name" value="DUF6590"/>
    <property type="match status" value="1"/>
</dbReference>
<evidence type="ECO:0000256" key="1">
    <source>
        <dbReference type="SAM" id="MobiDB-lite"/>
    </source>
</evidence>
<feature type="compositionally biased region" description="Basic and acidic residues" evidence="1">
    <location>
        <begin position="838"/>
        <end position="847"/>
    </location>
</feature>
<dbReference type="Proteomes" id="UP001396898">
    <property type="component" value="Unassembled WGS sequence"/>
</dbReference>
<evidence type="ECO:0000313" key="4">
    <source>
        <dbReference type="Proteomes" id="UP001396898"/>
    </source>
</evidence>
<feature type="compositionally biased region" description="Basic residues" evidence="1">
    <location>
        <begin position="810"/>
        <end position="824"/>
    </location>
</feature>
<gene>
    <name evidence="3" type="ORF">PG991_008029</name>
</gene>
<feature type="region of interest" description="Disordered" evidence="1">
    <location>
        <begin position="810"/>
        <end position="861"/>
    </location>
</feature>
<feature type="compositionally biased region" description="Polar residues" evidence="1">
    <location>
        <begin position="652"/>
        <end position="667"/>
    </location>
</feature>
<comment type="caution">
    <text evidence="3">The sequence shown here is derived from an EMBL/GenBank/DDBJ whole genome shotgun (WGS) entry which is preliminary data.</text>
</comment>